<evidence type="ECO:0000256" key="1">
    <source>
        <dbReference type="ARBA" id="ARBA00004651"/>
    </source>
</evidence>
<keyword evidence="6 8" id="KW-1133">Transmembrane helix</keyword>
<dbReference type="FunFam" id="1.10.3470.10:FF:000001">
    <property type="entry name" value="Vitamin B12 ABC transporter permease BtuC"/>
    <property type="match status" value="1"/>
</dbReference>
<keyword evidence="4" id="KW-1003">Cell membrane</keyword>
<evidence type="ECO:0000256" key="3">
    <source>
        <dbReference type="ARBA" id="ARBA00022448"/>
    </source>
</evidence>
<feature type="transmembrane region" description="Helical" evidence="8">
    <location>
        <begin position="90"/>
        <end position="111"/>
    </location>
</feature>
<dbReference type="GO" id="GO:0022857">
    <property type="term" value="F:transmembrane transporter activity"/>
    <property type="evidence" value="ECO:0007669"/>
    <property type="project" value="InterPro"/>
</dbReference>
<evidence type="ECO:0000313" key="10">
    <source>
        <dbReference type="EMBL" id="KGF15996.1"/>
    </source>
</evidence>
<feature type="signal peptide" evidence="9">
    <location>
        <begin position="1"/>
        <end position="25"/>
    </location>
</feature>
<comment type="similarity">
    <text evidence="2">Belongs to the binding-protein-dependent transport system permease family. FecCD subfamily.</text>
</comment>
<feature type="transmembrane region" description="Helical" evidence="8">
    <location>
        <begin position="144"/>
        <end position="166"/>
    </location>
</feature>
<evidence type="ECO:0000256" key="9">
    <source>
        <dbReference type="SAM" id="SignalP"/>
    </source>
</evidence>
<keyword evidence="3" id="KW-0813">Transport</keyword>
<evidence type="ECO:0000256" key="4">
    <source>
        <dbReference type="ARBA" id="ARBA00022475"/>
    </source>
</evidence>
<protein>
    <submittedName>
        <fullName evidence="10">Iron ABC transporter permease</fullName>
    </submittedName>
</protein>
<evidence type="ECO:0000256" key="2">
    <source>
        <dbReference type="ARBA" id="ARBA00007935"/>
    </source>
</evidence>
<dbReference type="AlphaFoldDB" id="A0A095Y1R5"/>
<organism evidence="10 11">
    <name type="scientific">Corynebacterium freneyi DNF00450</name>
    <dbReference type="NCBI Taxonomy" id="1287475"/>
    <lineage>
        <taxon>Bacteria</taxon>
        <taxon>Bacillati</taxon>
        <taxon>Actinomycetota</taxon>
        <taxon>Actinomycetes</taxon>
        <taxon>Mycobacteriales</taxon>
        <taxon>Corynebacteriaceae</taxon>
        <taxon>Corynebacterium</taxon>
    </lineage>
</organism>
<dbReference type="RefSeq" id="WP_035122875.1">
    <property type="nucleotide sequence ID" value="NZ_JRNE01000063.1"/>
</dbReference>
<name>A0A095Y1R5_9CORY</name>
<feature type="transmembrane region" description="Helical" evidence="8">
    <location>
        <begin position="178"/>
        <end position="207"/>
    </location>
</feature>
<dbReference type="InterPro" id="IPR000522">
    <property type="entry name" value="ABC_transptr_permease_BtuC"/>
</dbReference>
<keyword evidence="7 8" id="KW-0472">Membrane</keyword>
<keyword evidence="5 8" id="KW-0812">Transmembrane</keyword>
<gene>
    <name evidence="10" type="ORF">HMPREF1650_09600</name>
</gene>
<sequence>MIALPVLIIAASAMSLAIGSRPMSADQLADAIGPALESLRTGSRGGSDGEIIANLRVPRTILALSVGAALGVAGAIIQGYTRNPLAEPGILGISAGAAFAVVAGTLLAGSLSTPATAALAFVGAAIAAFAVFGVTSFGGGLNPLTLILAGAAITALLASLTSALVLSDARALDRVRFWTVGSVAAGDLGVALTIAPILAIGILAGFATAPTLNLLALGDDVSAGLGVNVPMARIAAMVIVAVLAGASTAAAGPIGFVGLMVPHLVRSFTGPDHRWLLPASAAAGAALLTFADVVGRVIIPSGELEVGVVLAFVGAPFFIAVVRRRKLVTA</sequence>
<dbReference type="GO" id="GO:0033214">
    <property type="term" value="P:siderophore-iron import into cell"/>
    <property type="evidence" value="ECO:0007669"/>
    <property type="project" value="TreeGrafter"/>
</dbReference>
<accession>A0A095Y1R5</accession>
<dbReference type="eggNOG" id="COG0609">
    <property type="taxonomic scope" value="Bacteria"/>
</dbReference>
<evidence type="ECO:0000256" key="8">
    <source>
        <dbReference type="SAM" id="Phobius"/>
    </source>
</evidence>
<dbReference type="EMBL" id="JRNE01000063">
    <property type="protein sequence ID" value="KGF15996.1"/>
    <property type="molecule type" value="Genomic_DNA"/>
</dbReference>
<feature type="transmembrane region" description="Helical" evidence="8">
    <location>
        <begin position="275"/>
        <end position="298"/>
    </location>
</feature>
<evidence type="ECO:0000256" key="7">
    <source>
        <dbReference type="ARBA" id="ARBA00023136"/>
    </source>
</evidence>
<dbReference type="GO" id="GO:0005886">
    <property type="term" value="C:plasma membrane"/>
    <property type="evidence" value="ECO:0007669"/>
    <property type="project" value="UniProtKB-SubCell"/>
</dbReference>
<reference evidence="10 11" key="1">
    <citation type="submission" date="2014-07" db="EMBL/GenBank/DDBJ databases">
        <authorList>
            <person name="McCorrison J."/>
            <person name="Sanka R."/>
            <person name="Torralba M."/>
            <person name="Gillis M."/>
            <person name="Haft D.H."/>
            <person name="Methe B."/>
            <person name="Sutton G."/>
            <person name="Nelson K.E."/>
        </authorList>
    </citation>
    <scope>NUCLEOTIDE SEQUENCE [LARGE SCALE GENOMIC DNA]</scope>
    <source>
        <strain evidence="10 11">DNF00450</strain>
    </source>
</reference>
<evidence type="ECO:0000256" key="5">
    <source>
        <dbReference type="ARBA" id="ARBA00022692"/>
    </source>
</evidence>
<feature type="transmembrane region" description="Helical" evidence="8">
    <location>
        <begin position="304"/>
        <end position="322"/>
    </location>
</feature>
<evidence type="ECO:0000313" key="11">
    <source>
        <dbReference type="Proteomes" id="UP000029548"/>
    </source>
</evidence>
<dbReference type="CDD" id="cd06550">
    <property type="entry name" value="TM_ABC_iron-siderophores_like"/>
    <property type="match status" value="1"/>
</dbReference>
<dbReference type="PANTHER" id="PTHR30472">
    <property type="entry name" value="FERRIC ENTEROBACTIN TRANSPORT SYSTEM PERMEASE PROTEIN"/>
    <property type="match status" value="1"/>
</dbReference>
<dbReference type="Proteomes" id="UP000029548">
    <property type="component" value="Unassembled WGS sequence"/>
</dbReference>
<feature type="transmembrane region" description="Helical" evidence="8">
    <location>
        <begin position="118"/>
        <end position="138"/>
    </location>
</feature>
<dbReference type="PANTHER" id="PTHR30472:SF1">
    <property type="entry name" value="FE(3+) DICITRATE TRANSPORT SYSTEM PERMEASE PROTEIN FECC-RELATED"/>
    <property type="match status" value="1"/>
</dbReference>
<feature type="chain" id="PRO_5001921747" evidence="9">
    <location>
        <begin position="26"/>
        <end position="330"/>
    </location>
</feature>
<comment type="caution">
    <text evidence="10">The sequence shown here is derived from an EMBL/GenBank/DDBJ whole genome shotgun (WGS) entry which is preliminary data.</text>
</comment>
<keyword evidence="9" id="KW-0732">Signal</keyword>
<dbReference type="InterPro" id="IPR037294">
    <property type="entry name" value="ABC_BtuC-like"/>
</dbReference>
<evidence type="ECO:0000256" key="6">
    <source>
        <dbReference type="ARBA" id="ARBA00022989"/>
    </source>
</evidence>
<comment type="subcellular location">
    <subcellularLocation>
        <location evidence="1">Cell membrane</location>
        <topology evidence="1">Multi-pass membrane protein</topology>
    </subcellularLocation>
</comment>
<dbReference type="Pfam" id="PF01032">
    <property type="entry name" value="FecCD"/>
    <property type="match status" value="1"/>
</dbReference>
<proteinExistence type="inferred from homology"/>
<dbReference type="SUPFAM" id="SSF81345">
    <property type="entry name" value="ABC transporter involved in vitamin B12 uptake, BtuC"/>
    <property type="match status" value="1"/>
</dbReference>
<dbReference type="Gene3D" id="1.10.3470.10">
    <property type="entry name" value="ABC transporter involved in vitamin B12 uptake, BtuC"/>
    <property type="match status" value="1"/>
</dbReference>
<feature type="transmembrane region" description="Helical" evidence="8">
    <location>
        <begin position="234"/>
        <end position="263"/>
    </location>
</feature>